<dbReference type="InterPro" id="IPR014284">
    <property type="entry name" value="RNA_pol_sigma-70_dom"/>
</dbReference>
<organism evidence="8">
    <name type="scientific">uncultured Cytophagales bacterium</name>
    <dbReference type="NCBI Taxonomy" id="158755"/>
    <lineage>
        <taxon>Bacteria</taxon>
        <taxon>Pseudomonadati</taxon>
        <taxon>Bacteroidota</taxon>
        <taxon>Sphingobacteriia</taxon>
        <taxon>Sphingobacteriales</taxon>
        <taxon>environmental samples</taxon>
    </lineage>
</organism>
<evidence type="ECO:0008006" key="9">
    <source>
        <dbReference type="Google" id="ProtNLM"/>
    </source>
</evidence>
<dbReference type="CDD" id="cd06171">
    <property type="entry name" value="Sigma70_r4"/>
    <property type="match status" value="1"/>
</dbReference>
<evidence type="ECO:0000256" key="4">
    <source>
        <dbReference type="ARBA" id="ARBA00023125"/>
    </source>
</evidence>
<accession>A0A6J4GZX6</accession>
<evidence type="ECO:0000259" key="6">
    <source>
        <dbReference type="Pfam" id="PF04542"/>
    </source>
</evidence>
<dbReference type="Pfam" id="PF04542">
    <property type="entry name" value="Sigma70_r2"/>
    <property type="match status" value="1"/>
</dbReference>
<protein>
    <recommendedName>
        <fullName evidence="9">RNA polymerase ECF-type sigma factor</fullName>
    </recommendedName>
</protein>
<reference evidence="8" key="1">
    <citation type="submission" date="2020-02" db="EMBL/GenBank/DDBJ databases">
        <authorList>
            <person name="Meier V. D."/>
        </authorList>
    </citation>
    <scope>NUCLEOTIDE SEQUENCE</scope>
    <source>
        <strain evidence="8">AVDCRST_MAG56</strain>
    </source>
</reference>
<feature type="domain" description="RNA polymerase sigma factor 70 region 4 type 2" evidence="7">
    <location>
        <begin position="122"/>
        <end position="172"/>
    </location>
</feature>
<keyword evidence="4" id="KW-0238">DNA-binding</keyword>
<gene>
    <name evidence="8" type="ORF">AVDCRST_MAG56-2385</name>
</gene>
<dbReference type="SUPFAM" id="SSF88659">
    <property type="entry name" value="Sigma3 and sigma4 domains of RNA polymerase sigma factors"/>
    <property type="match status" value="1"/>
</dbReference>
<dbReference type="AlphaFoldDB" id="A0A6J4GZX6"/>
<dbReference type="EMBL" id="CADCTQ010000001">
    <property type="protein sequence ID" value="CAA9211326.1"/>
    <property type="molecule type" value="Genomic_DNA"/>
</dbReference>
<dbReference type="Pfam" id="PF08281">
    <property type="entry name" value="Sigma70_r4_2"/>
    <property type="match status" value="1"/>
</dbReference>
<keyword evidence="3" id="KW-0731">Sigma factor</keyword>
<comment type="similarity">
    <text evidence="1">Belongs to the sigma-70 factor family. ECF subfamily.</text>
</comment>
<dbReference type="GO" id="GO:0006352">
    <property type="term" value="P:DNA-templated transcription initiation"/>
    <property type="evidence" value="ECO:0007669"/>
    <property type="project" value="InterPro"/>
</dbReference>
<dbReference type="InterPro" id="IPR013249">
    <property type="entry name" value="RNA_pol_sigma70_r4_t2"/>
</dbReference>
<evidence type="ECO:0000256" key="2">
    <source>
        <dbReference type="ARBA" id="ARBA00023015"/>
    </source>
</evidence>
<dbReference type="Gene3D" id="1.10.1740.10">
    <property type="match status" value="1"/>
</dbReference>
<dbReference type="InterPro" id="IPR013324">
    <property type="entry name" value="RNA_pol_sigma_r3/r4-like"/>
</dbReference>
<evidence type="ECO:0000256" key="1">
    <source>
        <dbReference type="ARBA" id="ARBA00010641"/>
    </source>
</evidence>
<evidence type="ECO:0000313" key="8">
    <source>
        <dbReference type="EMBL" id="CAA9211326.1"/>
    </source>
</evidence>
<dbReference type="GO" id="GO:0003677">
    <property type="term" value="F:DNA binding"/>
    <property type="evidence" value="ECO:0007669"/>
    <property type="project" value="UniProtKB-KW"/>
</dbReference>
<dbReference type="InterPro" id="IPR013325">
    <property type="entry name" value="RNA_pol_sigma_r2"/>
</dbReference>
<dbReference type="PANTHER" id="PTHR43133:SF8">
    <property type="entry name" value="RNA POLYMERASE SIGMA FACTOR HI_1459-RELATED"/>
    <property type="match status" value="1"/>
</dbReference>
<sequence>MKALQDEYYIGCVLNGEVSAYRFLVERYQKMVYSIALKILGNARDAEDAAQDSFIKAYEHLHTFGEKSKFSTWLYSLTYRLCLNRLKETKRELTFLADALPEQEPEDVVLLPGRFTEKERERMIKEAIDALPQQEGLLVLLYYYEEKSVREIEQITGLGASNIKIKLFRARKVLESKLSYLLEE</sequence>
<proteinExistence type="inferred from homology"/>
<name>A0A6J4GZX6_9SPHI</name>
<dbReference type="GO" id="GO:0016987">
    <property type="term" value="F:sigma factor activity"/>
    <property type="evidence" value="ECO:0007669"/>
    <property type="project" value="UniProtKB-KW"/>
</dbReference>
<evidence type="ECO:0000256" key="5">
    <source>
        <dbReference type="ARBA" id="ARBA00023163"/>
    </source>
</evidence>
<evidence type="ECO:0000256" key="3">
    <source>
        <dbReference type="ARBA" id="ARBA00023082"/>
    </source>
</evidence>
<dbReference type="InterPro" id="IPR007627">
    <property type="entry name" value="RNA_pol_sigma70_r2"/>
</dbReference>
<dbReference type="PANTHER" id="PTHR43133">
    <property type="entry name" value="RNA POLYMERASE ECF-TYPE SIGMA FACTO"/>
    <property type="match status" value="1"/>
</dbReference>
<dbReference type="NCBIfam" id="TIGR02937">
    <property type="entry name" value="sigma70-ECF"/>
    <property type="match status" value="1"/>
</dbReference>
<dbReference type="Gene3D" id="1.10.10.10">
    <property type="entry name" value="Winged helix-like DNA-binding domain superfamily/Winged helix DNA-binding domain"/>
    <property type="match status" value="1"/>
</dbReference>
<dbReference type="InterPro" id="IPR036388">
    <property type="entry name" value="WH-like_DNA-bd_sf"/>
</dbReference>
<dbReference type="InterPro" id="IPR039425">
    <property type="entry name" value="RNA_pol_sigma-70-like"/>
</dbReference>
<keyword evidence="2" id="KW-0805">Transcription regulation</keyword>
<evidence type="ECO:0000259" key="7">
    <source>
        <dbReference type="Pfam" id="PF08281"/>
    </source>
</evidence>
<keyword evidence="5" id="KW-0804">Transcription</keyword>
<dbReference type="SUPFAM" id="SSF88946">
    <property type="entry name" value="Sigma2 domain of RNA polymerase sigma factors"/>
    <property type="match status" value="1"/>
</dbReference>
<feature type="domain" description="RNA polymerase sigma-70 region 2" evidence="6">
    <location>
        <begin position="24"/>
        <end position="91"/>
    </location>
</feature>